<evidence type="ECO:0000313" key="15">
    <source>
        <dbReference type="Proteomes" id="UP000243975"/>
    </source>
</evidence>
<comment type="caution">
    <text evidence="14">The sequence shown here is derived from an EMBL/GenBank/DDBJ whole genome shotgun (WGS) entry which is preliminary data.</text>
</comment>
<gene>
    <name evidence="14" type="ORF">Ccrd_000443</name>
</gene>
<evidence type="ECO:0000313" key="14">
    <source>
        <dbReference type="EMBL" id="KVH97469.1"/>
    </source>
</evidence>
<proteinExistence type="inferred from homology"/>
<evidence type="ECO:0000256" key="9">
    <source>
        <dbReference type="ARBA" id="ARBA00023004"/>
    </source>
</evidence>
<dbReference type="FunFam" id="1.10.630.10:FF:000012">
    <property type="entry name" value="Cytochrome P450 family protein"/>
    <property type="match status" value="1"/>
</dbReference>
<keyword evidence="11 12" id="KW-0472">Membrane</keyword>
<dbReference type="GO" id="GO:0016020">
    <property type="term" value="C:membrane"/>
    <property type="evidence" value="ECO:0007669"/>
    <property type="project" value="UniProtKB-SubCell"/>
</dbReference>
<keyword evidence="10" id="KW-0503">Monooxygenase</keyword>
<evidence type="ECO:0000256" key="5">
    <source>
        <dbReference type="ARBA" id="ARBA00022692"/>
    </source>
</evidence>
<dbReference type="PRINTS" id="PR00385">
    <property type="entry name" value="P450"/>
</dbReference>
<evidence type="ECO:0000256" key="6">
    <source>
        <dbReference type="ARBA" id="ARBA00022723"/>
    </source>
</evidence>
<evidence type="ECO:0000256" key="1">
    <source>
        <dbReference type="ARBA" id="ARBA00001971"/>
    </source>
</evidence>
<accession>A0A103XV53</accession>
<keyword evidence="8" id="KW-0560">Oxidoreductase</keyword>
<keyword evidence="15" id="KW-1185">Reference proteome</keyword>
<evidence type="ECO:0000256" key="12">
    <source>
        <dbReference type="SAM" id="Phobius"/>
    </source>
</evidence>
<evidence type="ECO:0000256" key="7">
    <source>
        <dbReference type="ARBA" id="ARBA00022989"/>
    </source>
</evidence>
<feature type="signal peptide" evidence="13">
    <location>
        <begin position="1"/>
        <end position="19"/>
    </location>
</feature>
<dbReference type="InterPro" id="IPR017972">
    <property type="entry name" value="Cyt_P450_CS"/>
</dbReference>
<name>A0A103XV53_CYNCS</name>
<comment type="similarity">
    <text evidence="3">Belongs to the cytochrome P450 family.</text>
</comment>
<dbReference type="GO" id="GO:0004497">
    <property type="term" value="F:monooxygenase activity"/>
    <property type="evidence" value="ECO:0007669"/>
    <property type="project" value="UniProtKB-KW"/>
</dbReference>
<keyword evidence="9" id="KW-0408">Iron</keyword>
<dbReference type="PRINTS" id="PR00463">
    <property type="entry name" value="EP450I"/>
</dbReference>
<dbReference type="GO" id="GO:0005506">
    <property type="term" value="F:iron ion binding"/>
    <property type="evidence" value="ECO:0007669"/>
    <property type="project" value="InterPro"/>
</dbReference>
<evidence type="ECO:0000256" key="10">
    <source>
        <dbReference type="ARBA" id="ARBA00023033"/>
    </source>
</evidence>
<dbReference type="PANTHER" id="PTHR24282">
    <property type="entry name" value="CYTOCHROME P450 FAMILY MEMBER"/>
    <property type="match status" value="1"/>
</dbReference>
<dbReference type="PANTHER" id="PTHR24282:SF20">
    <property type="entry name" value="CYTOCHROME P450 CYP749A22-LIKE"/>
    <property type="match status" value="1"/>
</dbReference>
<dbReference type="PROSITE" id="PS00086">
    <property type="entry name" value="CYTOCHROME_P450"/>
    <property type="match status" value="2"/>
</dbReference>
<evidence type="ECO:0000256" key="3">
    <source>
        <dbReference type="ARBA" id="ARBA00010617"/>
    </source>
</evidence>
<evidence type="ECO:0000256" key="13">
    <source>
        <dbReference type="SAM" id="SignalP"/>
    </source>
</evidence>
<sequence length="1021" mass="115709">MDVFLLLLLTLCVAAVIRSTLLRRKTTKNLPPGPSFLSSNFLLLTKSLTEIGPIVKNLKSKYGPLITLSTGSRHFIYVGDHSLAHQLLIQKGAIFADRPRTFPVRNISSAAYGPTWRFLRRNLVSEVLHPSRVKSYSWARKSVLHNLIGHLQERKPAAAEEAAGIIKVVDHFQYAMFSLLVLVCFGEKLDDRRINEIAKVQRRWMFLVSSGRLNGLALFPRLGSILFRNRLKEFMQIRNDQEQVLIPLIKSRIEKANAEPQSVADGEQIVAYVDTLMKLHLPEGDATDGNGGKLTDKEMVSMCGEFLNGGTDTTSTALIWITANLVKHPHIQSKLYDEIISVVGPPPPPPSPGVELESVIKEDDLQKMPYLKAVVLEGLRRHPSGHLLLPHRVTKEVEVEGYKIPEGATINFLVAEIGWDPKVWDDPMEFKPERFLMNDDTMNGVFDITGSKGIKMMPFGAGRRICPGYDLALLHLEYFVANLIWIFRWTAADGYEVDLSEKAEVTILMKNPLQTRIFPRAQKYFTVFTASFLILILILMLVRFLHKVCWLPIRIQYMMRSQGIKGPSYRFLHGNTKEIYAMRTRSMGRPMDHLSHEIFPRILPHVHSWVNLYAQLVVTEPQLIKEILYDKDGVYPKIDLEGHAKKLLGDGLSSTKGDKWTKLRKIANGVFHGESLKSMIPAMISSSETMLERWKKAYDGKEIEVFQEFRVLTSEVVSKTAFGSSYLEGKKIFDMLIKLTLIVSRNAHKIRLPGISGFFKNDDDIESEKLELGIKKCIVEIIQKREQETSSSDSKKDFLGELLEASRDNDEEKRISLDDMVDECKTLYFAGHETTTSLLGWTVLLLAVHSDWQEKARDEVFEFCGKTNPTPDSITRLKTMSMIVEESLRLYPPVPAIKRKVKKEVRLGAMTLPRNMELYISPLAVHHDPIIWGSDVHLFKPERFEGGIAKATNNTLAAFLPFGFGPRTCVGLNFALVEAKIALVMILQRFKFKLSPNYVHSPVQLFMVRPEHGVSIVLDAL</sequence>
<dbReference type="EMBL" id="LEKV01003831">
    <property type="protein sequence ID" value="KVH97469.1"/>
    <property type="molecule type" value="Genomic_DNA"/>
</dbReference>
<evidence type="ECO:0000256" key="11">
    <source>
        <dbReference type="ARBA" id="ARBA00023136"/>
    </source>
</evidence>
<protein>
    <submittedName>
        <fullName evidence="14">Cytochrome P450</fullName>
    </submittedName>
</protein>
<dbReference type="CDD" id="cd11075">
    <property type="entry name" value="CYP77_89"/>
    <property type="match status" value="1"/>
</dbReference>
<dbReference type="Proteomes" id="UP000243975">
    <property type="component" value="Unassembled WGS sequence"/>
</dbReference>
<evidence type="ECO:0000256" key="4">
    <source>
        <dbReference type="ARBA" id="ARBA00022617"/>
    </source>
</evidence>
<reference evidence="14 15" key="1">
    <citation type="journal article" date="2016" name="Sci. Rep.">
        <title>The genome sequence of the outbreeding globe artichoke constructed de novo incorporating a phase-aware low-pass sequencing strategy of F1 progeny.</title>
        <authorList>
            <person name="Scaglione D."/>
            <person name="Reyes-Chin-Wo S."/>
            <person name="Acquadro A."/>
            <person name="Froenicke L."/>
            <person name="Portis E."/>
            <person name="Beitel C."/>
            <person name="Tirone M."/>
            <person name="Mauro R."/>
            <person name="Lo Monaco A."/>
            <person name="Mauromicale G."/>
            <person name="Faccioli P."/>
            <person name="Cattivelli L."/>
            <person name="Rieseberg L."/>
            <person name="Michelmore R."/>
            <person name="Lanteri S."/>
        </authorList>
    </citation>
    <scope>NUCLEOTIDE SEQUENCE [LARGE SCALE GENOMIC DNA]</scope>
    <source>
        <strain evidence="14">2C</strain>
    </source>
</reference>
<keyword evidence="7 12" id="KW-1133">Transmembrane helix</keyword>
<comment type="cofactor">
    <cofactor evidence="1">
        <name>heme</name>
        <dbReference type="ChEBI" id="CHEBI:30413"/>
    </cofactor>
</comment>
<feature type="chain" id="PRO_5007119129" evidence="13">
    <location>
        <begin position="20"/>
        <end position="1021"/>
    </location>
</feature>
<dbReference type="InterPro" id="IPR050665">
    <property type="entry name" value="Cytochrome_P450_Monooxygen"/>
</dbReference>
<dbReference type="InterPro" id="IPR002401">
    <property type="entry name" value="Cyt_P450_E_grp-I"/>
</dbReference>
<evidence type="ECO:0000256" key="2">
    <source>
        <dbReference type="ARBA" id="ARBA00004370"/>
    </source>
</evidence>
<dbReference type="FunFam" id="1.10.630.10:FF:000029">
    <property type="entry name" value="Cytochrome P450 734A1"/>
    <property type="match status" value="1"/>
</dbReference>
<dbReference type="SUPFAM" id="SSF48264">
    <property type="entry name" value="Cytochrome P450"/>
    <property type="match status" value="2"/>
</dbReference>
<dbReference type="Gene3D" id="1.10.630.10">
    <property type="entry name" value="Cytochrome P450"/>
    <property type="match status" value="2"/>
</dbReference>
<dbReference type="Gramene" id="KVH97469">
    <property type="protein sequence ID" value="KVH97469"/>
    <property type="gene ID" value="Ccrd_000443"/>
</dbReference>
<comment type="subcellular location">
    <subcellularLocation>
        <location evidence="2">Membrane</location>
    </subcellularLocation>
</comment>
<organism evidence="14 15">
    <name type="scientific">Cynara cardunculus var. scolymus</name>
    <name type="common">Globe artichoke</name>
    <name type="synonym">Cynara scolymus</name>
    <dbReference type="NCBI Taxonomy" id="59895"/>
    <lineage>
        <taxon>Eukaryota</taxon>
        <taxon>Viridiplantae</taxon>
        <taxon>Streptophyta</taxon>
        <taxon>Embryophyta</taxon>
        <taxon>Tracheophyta</taxon>
        <taxon>Spermatophyta</taxon>
        <taxon>Magnoliopsida</taxon>
        <taxon>eudicotyledons</taxon>
        <taxon>Gunneridae</taxon>
        <taxon>Pentapetalae</taxon>
        <taxon>asterids</taxon>
        <taxon>campanulids</taxon>
        <taxon>Asterales</taxon>
        <taxon>Asteraceae</taxon>
        <taxon>Carduoideae</taxon>
        <taxon>Cardueae</taxon>
        <taxon>Carduinae</taxon>
        <taxon>Cynara</taxon>
    </lineage>
</organism>
<keyword evidence="4" id="KW-0349">Heme</keyword>
<dbReference type="AlphaFoldDB" id="A0A103XV53"/>
<dbReference type="Pfam" id="PF00067">
    <property type="entry name" value="p450"/>
    <property type="match status" value="2"/>
</dbReference>
<keyword evidence="13" id="KW-0732">Signal</keyword>
<keyword evidence="5 12" id="KW-0812">Transmembrane</keyword>
<evidence type="ECO:0000256" key="8">
    <source>
        <dbReference type="ARBA" id="ARBA00023002"/>
    </source>
</evidence>
<feature type="transmembrane region" description="Helical" evidence="12">
    <location>
        <begin position="524"/>
        <end position="545"/>
    </location>
</feature>
<dbReference type="InterPro" id="IPR001128">
    <property type="entry name" value="Cyt_P450"/>
</dbReference>
<dbReference type="GO" id="GO:0020037">
    <property type="term" value="F:heme binding"/>
    <property type="evidence" value="ECO:0007669"/>
    <property type="project" value="InterPro"/>
</dbReference>
<dbReference type="InterPro" id="IPR036396">
    <property type="entry name" value="Cyt_P450_sf"/>
</dbReference>
<keyword evidence="6" id="KW-0479">Metal-binding</keyword>
<dbReference type="GO" id="GO:0016705">
    <property type="term" value="F:oxidoreductase activity, acting on paired donors, with incorporation or reduction of molecular oxygen"/>
    <property type="evidence" value="ECO:0007669"/>
    <property type="project" value="InterPro"/>
</dbReference>